<dbReference type="Proteomes" id="UP000038045">
    <property type="component" value="Unplaced"/>
</dbReference>
<dbReference type="Pfam" id="PF10251">
    <property type="entry name" value="PEN-2"/>
    <property type="match status" value="1"/>
</dbReference>
<accession>A0A0N4ZQB2</accession>
<feature type="region of interest" description="Disordered" evidence="8">
    <location>
        <begin position="1"/>
        <end position="30"/>
    </location>
</feature>
<evidence type="ECO:0000256" key="5">
    <source>
        <dbReference type="ARBA" id="ARBA00022976"/>
    </source>
</evidence>
<evidence type="ECO:0000256" key="7">
    <source>
        <dbReference type="ARBA" id="ARBA00023136"/>
    </source>
</evidence>
<organism evidence="10 11">
    <name type="scientific">Parastrongyloides trichosuri</name>
    <name type="common">Possum-specific nematode worm</name>
    <dbReference type="NCBI Taxonomy" id="131310"/>
    <lineage>
        <taxon>Eukaryota</taxon>
        <taxon>Metazoa</taxon>
        <taxon>Ecdysozoa</taxon>
        <taxon>Nematoda</taxon>
        <taxon>Chromadorea</taxon>
        <taxon>Rhabditida</taxon>
        <taxon>Tylenchina</taxon>
        <taxon>Panagrolaimomorpha</taxon>
        <taxon>Strongyloidoidea</taxon>
        <taxon>Strongyloididae</taxon>
        <taxon>Parastrongyloides</taxon>
    </lineage>
</organism>
<dbReference type="GO" id="GO:0070765">
    <property type="term" value="C:gamma-secretase complex"/>
    <property type="evidence" value="ECO:0007669"/>
    <property type="project" value="TreeGrafter"/>
</dbReference>
<dbReference type="GO" id="GO:0007219">
    <property type="term" value="P:Notch signaling pathway"/>
    <property type="evidence" value="ECO:0007669"/>
    <property type="project" value="UniProtKB-KW"/>
</dbReference>
<evidence type="ECO:0000256" key="3">
    <source>
        <dbReference type="ARBA" id="ARBA00018306"/>
    </source>
</evidence>
<evidence type="ECO:0000256" key="1">
    <source>
        <dbReference type="ARBA" id="ARBA00004141"/>
    </source>
</evidence>
<keyword evidence="10" id="KW-1185">Reference proteome</keyword>
<dbReference type="PANTHER" id="PTHR16318">
    <property type="entry name" value="GAMMA-SECRETASE SUBUNIT PEN-2"/>
    <property type="match status" value="1"/>
</dbReference>
<keyword evidence="5" id="KW-0914">Notch signaling pathway</keyword>
<proteinExistence type="inferred from homology"/>
<sequence>MVNETENTITPGNEGITNNTTRSRQPNTNEKTIERVVHAANIHPESSHKTMDKKLEDCKKYFKFGYFLLPCIWLLIAVTLSQEYRKKDSRYTKRNEVKKYFHRSLIGCGAYAVIFFSWLSFYIYAYRSEQEWAYKIGGVYAII</sequence>
<dbReference type="AlphaFoldDB" id="A0A0N4ZQB2"/>
<feature type="transmembrane region" description="Helical" evidence="9">
    <location>
        <begin position="61"/>
        <end position="80"/>
    </location>
</feature>
<dbReference type="WBParaSite" id="PTRK_0001071200.1">
    <property type="protein sequence ID" value="PTRK_0001071200.1"/>
    <property type="gene ID" value="PTRK_0001071200"/>
</dbReference>
<evidence type="ECO:0000313" key="10">
    <source>
        <dbReference type="Proteomes" id="UP000038045"/>
    </source>
</evidence>
<keyword evidence="7 9" id="KW-0472">Membrane</keyword>
<evidence type="ECO:0000313" key="11">
    <source>
        <dbReference type="WBParaSite" id="PTRK_0001071200.1"/>
    </source>
</evidence>
<keyword evidence="4 9" id="KW-0812">Transmembrane</keyword>
<feature type="transmembrane region" description="Helical" evidence="9">
    <location>
        <begin position="100"/>
        <end position="125"/>
    </location>
</feature>
<comment type="similarity">
    <text evidence="2">Belongs to the PEN-2 family.</text>
</comment>
<evidence type="ECO:0000256" key="4">
    <source>
        <dbReference type="ARBA" id="ARBA00022692"/>
    </source>
</evidence>
<name>A0A0N4ZQB2_PARTI</name>
<comment type="subcellular location">
    <subcellularLocation>
        <location evidence="1">Membrane</location>
        <topology evidence="1">Multi-pass membrane protein</topology>
    </subcellularLocation>
</comment>
<dbReference type="InterPro" id="IPR019379">
    <property type="entry name" value="Gamma_Secretase_Asp_P_PEN2"/>
</dbReference>
<dbReference type="PANTHER" id="PTHR16318:SF0">
    <property type="entry name" value="GAMMA-SECRETASE SUBUNIT PEN-2"/>
    <property type="match status" value="1"/>
</dbReference>
<evidence type="ECO:0000256" key="8">
    <source>
        <dbReference type="SAM" id="MobiDB-lite"/>
    </source>
</evidence>
<evidence type="ECO:0000256" key="6">
    <source>
        <dbReference type="ARBA" id="ARBA00022989"/>
    </source>
</evidence>
<protein>
    <recommendedName>
        <fullName evidence="3">Gamma-secretase subunit PEN-2</fullName>
    </recommendedName>
</protein>
<dbReference type="STRING" id="131310.A0A0N4ZQB2"/>
<evidence type="ECO:0000256" key="2">
    <source>
        <dbReference type="ARBA" id="ARBA00009607"/>
    </source>
</evidence>
<evidence type="ECO:0000256" key="9">
    <source>
        <dbReference type="SAM" id="Phobius"/>
    </source>
</evidence>
<reference evidence="11" key="1">
    <citation type="submission" date="2017-02" db="UniProtKB">
        <authorList>
            <consortium name="WormBaseParasite"/>
        </authorList>
    </citation>
    <scope>IDENTIFICATION</scope>
</reference>
<keyword evidence="6 9" id="KW-1133">Transmembrane helix</keyword>